<dbReference type="InterPro" id="IPR000594">
    <property type="entry name" value="ThiF_NAD_FAD-bd"/>
</dbReference>
<reference evidence="3 4" key="1">
    <citation type="submission" date="2020-08" db="EMBL/GenBank/DDBJ databases">
        <authorList>
            <person name="Newling K."/>
            <person name="Davey J."/>
            <person name="Forrester S."/>
        </authorList>
    </citation>
    <scope>NUCLEOTIDE SEQUENCE [LARGE SCALE GENOMIC DNA]</scope>
    <source>
        <strain evidence="4">Crithidia deanei Carvalho (ATCC PRA-265)</strain>
    </source>
</reference>
<sequence length="514" mass="57031">MKWSKEADQHRVEVLQTVVGEAIQHMEGEWCIPSAVQDKIRGAVGERARRGSFTPCIGLLHTDKEDGSVSIDFVEFSPSRLTRLGQDPSQRILLCYPHLSPVVYTGVLDYGMRNFFTVFRLALPQVAQLHLYGVSPAGDVFSHCDLGEGRVVDPSEAQGTGWVNQREPRVIPLLVEVEQKMRQNLLLLQWQRPELQLGELAACRALLLGAGSLGCQVASHLLMYGVRALTLVDCGRVDYNNLARQVLFTSEDAAQRRPKVEAAADGLRRVIPAVEVQTEEMRLPIPGDAAEDHDTITASIEKLIELVESHDVVFLLLDSYAGRWLPTLVAHAHGKPVINIALGFEEYLVMRHPLEEQQQEGVPCYFCNKVSLLRDNSRSATLDLQCTVTRPAVAGIAAALGVELLATAYQHPQQFRAPDDAETCLGRLYGMKRGTIRSGLEASALRERRNPYCVACSAAMTDAYRYEGGVDFLTQCIVNPLLPSQLMEEYRSVREGTERKENDSIQSFSSFSDA</sequence>
<dbReference type="Pfam" id="PF00899">
    <property type="entry name" value="ThiF"/>
    <property type="match status" value="1"/>
</dbReference>
<gene>
    <name evidence="3" type="ORF">ADEAN_000199800</name>
</gene>
<dbReference type="InterPro" id="IPR045886">
    <property type="entry name" value="ThiF/MoeB/HesA"/>
</dbReference>
<dbReference type="VEuPathDB" id="TriTrypDB:ADEAN_000199800"/>
<dbReference type="GO" id="GO:0000422">
    <property type="term" value="P:autophagy of mitochondrion"/>
    <property type="evidence" value="ECO:0007669"/>
    <property type="project" value="TreeGrafter"/>
</dbReference>
<dbReference type="GO" id="GO:0034727">
    <property type="term" value="P:piecemeal microautophagy of the nucleus"/>
    <property type="evidence" value="ECO:0007669"/>
    <property type="project" value="TreeGrafter"/>
</dbReference>
<evidence type="ECO:0000313" key="3">
    <source>
        <dbReference type="EMBL" id="CAD2214548.1"/>
    </source>
</evidence>
<dbReference type="Gene3D" id="3.40.50.720">
    <property type="entry name" value="NAD(P)-binding Rossmann-like Domain"/>
    <property type="match status" value="1"/>
</dbReference>
<dbReference type="PANTHER" id="PTHR10953:SF3">
    <property type="entry name" value="UBIQUITIN-LIKE MODIFIER-ACTIVATING ENZYME ATG7"/>
    <property type="match status" value="1"/>
</dbReference>
<dbReference type="AlphaFoldDB" id="A0A7G2C429"/>
<dbReference type="PANTHER" id="PTHR10953">
    <property type="entry name" value="UBIQUITIN-ACTIVATING ENZYME E1"/>
    <property type="match status" value="1"/>
</dbReference>
<dbReference type="InterPro" id="IPR035985">
    <property type="entry name" value="Ubiquitin-activating_enz"/>
</dbReference>
<evidence type="ECO:0000256" key="1">
    <source>
        <dbReference type="SAM" id="MobiDB-lite"/>
    </source>
</evidence>
<dbReference type="GO" id="GO:0032446">
    <property type="term" value="P:protein modification by small protein conjugation"/>
    <property type="evidence" value="ECO:0007669"/>
    <property type="project" value="TreeGrafter"/>
</dbReference>
<dbReference type="EMBL" id="LR877147">
    <property type="protein sequence ID" value="CAD2214548.1"/>
    <property type="molecule type" value="Genomic_DNA"/>
</dbReference>
<feature type="domain" description="THIF-type NAD/FAD binding fold" evidence="2">
    <location>
        <begin position="197"/>
        <end position="413"/>
    </location>
</feature>
<feature type="compositionally biased region" description="Basic and acidic residues" evidence="1">
    <location>
        <begin position="493"/>
        <end position="503"/>
    </location>
</feature>
<organism evidence="3 4">
    <name type="scientific">Angomonas deanei</name>
    <dbReference type="NCBI Taxonomy" id="59799"/>
    <lineage>
        <taxon>Eukaryota</taxon>
        <taxon>Discoba</taxon>
        <taxon>Euglenozoa</taxon>
        <taxon>Kinetoplastea</taxon>
        <taxon>Metakinetoplastina</taxon>
        <taxon>Trypanosomatida</taxon>
        <taxon>Trypanosomatidae</taxon>
        <taxon>Strigomonadinae</taxon>
        <taxon>Angomonas</taxon>
    </lineage>
</organism>
<protein>
    <submittedName>
        <fullName evidence="3">ThiF family, putative</fullName>
    </submittedName>
</protein>
<dbReference type="GO" id="GO:0000407">
    <property type="term" value="C:phagophore assembly site"/>
    <property type="evidence" value="ECO:0007669"/>
    <property type="project" value="TreeGrafter"/>
</dbReference>
<proteinExistence type="predicted"/>
<feature type="compositionally biased region" description="Polar residues" evidence="1">
    <location>
        <begin position="504"/>
        <end position="514"/>
    </location>
</feature>
<evidence type="ECO:0000313" key="4">
    <source>
        <dbReference type="Proteomes" id="UP000515908"/>
    </source>
</evidence>
<dbReference type="GO" id="GO:0006995">
    <property type="term" value="P:cellular response to nitrogen starvation"/>
    <property type="evidence" value="ECO:0007669"/>
    <property type="project" value="TreeGrafter"/>
</dbReference>
<keyword evidence="4" id="KW-1185">Reference proteome</keyword>
<dbReference type="Proteomes" id="UP000515908">
    <property type="component" value="Chromosome 03"/>
</dbReference>
<accession>A0A7G2C429</accession>
<dbReference type="GO" id="GO:0019779">
    <property type="term" value="F:Atg8 activating enzyme activity"/>
    <property type="evidence" value="ECO:0007669"/>
    <property type="project" value="TreeGrafter"/>
</dbReference>
<dbReference type="SUPFAM" id="SSF69572">
    <property type="entry name" value="Activating enzymes of the ubiquitin-like proteins"/>
    <property type="match status" value="1"/>
</dbReference>
<dbReference type="GO" id="GO:0019778">
    <property type="term" value="F:Atg12 activating enzyme activity"/>
    <property type="evidence" value="ECO:0007669"/>
    <property type="project" value="TreeGrafter"/>
</dbReference>
<feature type="region of interest" description="Disordered" evidence="1">
    <location>
        <begin position="493"/>
        <end position="514"/>
    </location>
</feature>
<evidence type="ECO:0000259" key="2">
    <source>
        <dbReference type="Pfam" id="PF00899"/>
    </source>
</evidence>
<dbReference type="GO" id="GO:0000045">
    <property type="term" value="P:autophagosome assembly"/>
    <property type="evidence" value="ECO:0007669"/>
    <property type="project" value="TreeGrafter"/>
</dbReference>
<name>A0A7G2C429_9TRYP</name>